<keyword evidence="3" id="KW-1185">Reference proteome</keyword>
<name>A0ABP1GI58_9EUKA</name>
<gene>
    <name evidence="2" type="ORF">HINF_LOCUS888</name>
</gene>
<proteinExistence type="predicted"/>
<protein>
    <submittedName>
        <fullName evidence="2">Hypothetical_protein</fullName>
    </submittedName>
</protein>
<sequence>MIKSINTNTLNNQENIVDQDDKSPIYIQFSRIYCKDLNPSPELQEAAAIFKTISDSCASIIFDNVIDILDEKQHLLLILEQILYLKQVYIHVYEKVKLSWADQDIFWCYSALNTQKQKELCQSQLHQSKLEIQQLFCENVLNKSITIKEMQTKLQSIIQIQSTKQQTQNEIILSAFVKLANLSIKQSVKLNIAKDLSSLISKNVRNVNQQIIKVFQTNKNENNYFKFVSPSAQIKQSEPANQKTNQIQNQTETNGVETQTQLITQRNFNEFKLEFVNKLKTKQQNQTENLKYKLTKFKGQEKFAEKQKKTLKESQNNELELLEQLIENLKTINNDTKGKLDTEELINLICSTE</sequence>
<evidence type="ECO:0000313" key="2">
    <source>
        <dbReference type="EMBL" id="CAL5970948.1"/>
    </source>
</evidence>
<keyword evidence="1" id="KW-0175">Coiled coil</keyword>
<evidence type="ECO:0000256" key="1">
    <source>
        <dbReference type="SAM" id="Coils"/>
    </source>
</evidence>
<feature type="coiled-coil region" evidence="1">
    <location>
        <begin position="304"/>
        <end position="339"/>
    </location>
</feature>
<evidence type="ECO:0000313" key="3">
    <source>
        <dbReference type="Proteomes" id="UP001642409"/>
    </source>
</evidence>
<accession>A0ABP1GI58</accession>
<reference evidence="2 3" key="1">
    <citation type="submission" date="2024-07" db="EMBL/GenBank/DDBJ databases">
        <authorList>
            <person name="Akdeniz Z."/>
        </authorList>
    </citation>
    <scope>NUCLEOTIDE SEQUENCE [LARGE SCALE GENOMIC DNA]</scope>
</reference>
<organism evidence="2 3">
    <name type="scientific">Hexamita inflata</name>
    <dbReference type="NCBI Taxonomy" id="28002"/>
    <lineage>
        <taxon>Eukaryota</taxon>
        <taxon>Metamonada</taxon>
        <taxon>Diplomonadida</taxon>
        <taxon>Hexamitidae</taxon>
        <taxon>Hexamitinae</taxon>
        <taxon>Hexamita</taxon>
    </lineage>
</organism>
<dbReference type="EMBL" id="CAXDID020000002">
    <property type="protein sequence ID" value="CAL5970948.1"/>
    <property type="molecule type" value="Genomic_DNA"/>
</dbReference>
<comment type="caution">
    <text evidence="2">The sequence shown here is derived from an EMBL/GenBank/DDBJ whole genome shotgun (WGS) entry which is preliminary data.</text>
</comment>
<dbReference type="Proteomes" id="UP001642409">
    <property type="component" value="Unassembled WGS sequence"/>
</dbReference>